<evidence type="ECO:0000256" key="1">
    <source>
        <dbReference type="SAM" id="MobiDB-lite"/>
    </source>
</evidence>
<comment type="caution">
    <text evidence="2">The sequence shown here is derived from an EMBL/GenBank/DDBJ whole genome shotgun (WGS) entry which is preliminary data.</text>
</comment>
<evidence type="ECO:0000313" key="2">
    <source>
        <dbReference type="EMBL" id="PKI71260.1"/>
    </source>
</evidence>
<organism evidence="2 3">
    <name type="scientific">Punica granatum</name>
    <name type="common">Pomegranate</name>
    <dbReference type="NCBI Taxonomy" id="22663"/>
    <lineage>
        <taxon>Eukaryota</taxon>
        <taxon>Viridiplantae</taxon>
        <taxon>Streptophyta</taxon>
        <taxon>Embryophyta</taxon>
        <taxon>Tracheophyta</taxon>
        <taxon>Spermatophyta</taxon>
        <taxon>Magnoliopsida</taxon>
        <taxon>eudicotyledons</taxon>
        <taxon>Gunneridae</taxon>
        <taxon>Pentapetalae</taxon>
        <taxon>rosids</taxon>
        <taxon>malvids</taxon>
        <taxon>Myrtales</taxon>
        <taxon>Lythraceae</taxon>
        <taxon>Punica</taxon>
    </lineage>
</organism>
<proteinExistence type="predicted"/>
<dbReference type="Proteomes" id="UP000233551">
    <property type="component" value="Unassembled WGS sequence"/>
</dbReference>
<dbReference type="EMBL" id="PGOL01000386">
    <property type="protein sequence ID" value="PKI71260.1"/>
    <property type="molecule type" value="Genomic_DNA"/>
</dbReference>
<protein>
    <submittedName>
        <fullName evidence="2">Uncharacterized protein</fullName>
    </submittedName>
</protein>
<dbReference type="AlphaFoldDB" id="A0A2I0KSF9"/>
<feature type="region of interest" description="Disordered" evidence="1">
    <location>
        <begin position="1"/>
        <end position="20"/>
    </location>
</feature>
<reference evidence="2 3" key="1">
    <citation type="submission" date="2017-11" db="EMBL/GenBank/DDBJ databases">
        <title>De-novo sequencing of pomegranate (Punica granatum L.) genome.</title>
        <authorList>
            <person name="Akparov Z."/>
            <person name="Amiraslanov A."/>
            <person name="Hajiyeva S."/>
            <person name="Abbasov M."/>
            <person name="Kaur K."/>
            <person name="Hamwieh A."/>
            <person name="Solovyev V."/>
            <person name="Salamov A."/>
            <person name="Braich B."/>
            <person name="Kosarev P."/>
            <person name="Mahmoud A."/>
            <person name="Hajiyev E."/>
            <person name="Babayeva S."/>
            <person name="Izzatullayeva V."/>
            <person name="Mammadov A."/>
            <person name="Mammadov A."/>
            <person name="Sharifova S."/>
            <person name="Ojaghi J."/>
            <person name="Eynullazada K."/>
            <person name="Bayramov B."/>
            <person name="Abdulazimova A."/>
            <person name="Shahmuradov I."/>
        </authorList>
    </citation>
    <scope>NUCLEOTIDE SEQUENCE [LARGE SCALE GENOMIC DNA]</scope>
    <source>
        <strain evidence="3">cv. AG2017</strain>
        <tissue evidence="2">Leaf</tissue>
    </source>
</reference>
<keyword evidence="3" id="KW-1185">Reference proteome</keyword>
<accession>A0A2I0KSF9</accession>
<name>A0A2I0KSF9_PUNGR</name>
<gene>
    <name evidence="2" type="ORF">CRG98_008360</name>
</gene>
<evidence type="ECO:0000313" key="3">
    <source>
        <dbReference type="Proteomes" id="UP000233551"/>
    </source>
</evidence>
<sequence length="147" mass="15949">MFPVPVPANRIPESEPEPVPKTLEQLDASSFCDQSPYPSVVAPITLSYSTLSSPTLLNCNSETYDALRSLCAPDDRGRRPPDKGPISWCVEGSTVTPTRPTLRPPPLLTLQVPTAKVKVECSNTCHVGLNTHPQELAMSRVILMLGI</sequence>